<feature type="chain" id="PRO_5012929281" description="DUF3857 domain-containing protein" evidence="1">
    <location>
        <begin position="23"/>
        <end position="654"/>
    </location>
</feature>
<feature type="signal peptide" evidence="1">
    <location>
        <begin position="1"/>
        <end position="22"/>
    </location>
</feature>
<accession>A0A1M6VFZ1</accession>
<dbReference type="AlphaFoldDB" id="A0A1M6VFZ1"/>
<dbReference type="RefSeq" id="WP_178372057.1">
    <property type="nucleotide sequence ID" value="NZ_FRBL01000001.1"/>
</dbReference>
<dbReference type="Gene3D" id="2.60.40.3140">
    <property type="match status" value="1"/>
</dbReference>
<dbReference type="InterPro" id="IPR024618">
    <property type="entry name" value="DUF3857"/>
</dbReference>
<keyword evidence="1" id="KW-0732">Signal</keyword>
<sequence>MQRLIFLLITLCWITFSLPGKAQENKFPDVWPRTAVKHPVPTGAQYNVPYFTLIHRETFDFNVNNEDKAAGIAYYHKLYKSIQIQQTLNRDTFNSIQFNVPSNEETRSFNIRKISADGTATNLARNARAVNNNAGGTTISVEGLEANAGDEIEYELVSKASGYAGIFSMQSEIPCAEALFRLTAPKTMKFNFSSNIPQATPTATEDGNSNVYTFTQENVTPIRNNPLYNVKPALARLEFALAEITEGSKTTKINWQDFGKETFIPYAAINKQEARLVEKELANLPFLKQRIPLPTLLYLLEQYMKTNYQLIPTDPYLNPGDLSAAIRTRRTDKMGMIKLMNAFLYYLNIPTHMLFTSSRDEIPLQKDLVNPQLATNVLLYFPTLGQAMAPGEPESRFPCYPANWINLLAVRCHDTLIGDKSEVLTDLINTPLPDYTLSNISMDATLTDLNNPSWEVTQSYGGYAAINVKRGFERAGKDEGRRNAAFNSILPLEPAVRKVTSYSATNELFTNQPLDKPVVVKSKLNTPSLVENKGTGKNIKLGDLLSGSLILNPVMPEDTLPVQLAFPFYFETRLHIDIPEGYKVMNKDDFAANIGDKNENLGMKMRLVQDGNKAHIFVVQYFKLVDYKGADKALFKKILERVLILKQQELILGK</sequence>
<dbReference type="Pfam" id="PF12969">
    <property type="entry name" value="DUF3857"/>
    <property type="match status" value="1"/>
</dbReference>
<evidence type="ECO:0000259" key="2">
    <source>
        <dbReference type="Pfam" id="PF12969"/>
    </source>
</evidence>
<dbReference type="STRING" id="1419482.SAMN05444266_101185"/>
<evidence type="ECO:0000256" key="1">
    <source>
        <dbReference type="SAM" id="SignalP"/>
    </source>
</evidence>
<feature type="domain" description="DUF3857" evidence="2">
    <location>
        <begin position="101"/>
        <end position="222"/>
    </location>
</feature>
<dbReference type="Proteomes" id="UP000184420">
    <property type="component" value="Unassembled WGS sequence"/>
</dbReference>
<dbReference type="EMBL" id="FRBL01000001">
    <property type="protein sequence ID" value="SHK80196.1"/>
    <property type="molecule type" value="Genomic_DNA"/>
</dbReference>
<protein>
    <recommendedName>
        <fullName evidence="2">DUF3857 domain-containing protein</fullName>
    </recommendedName>
</protein>
<evidence type="ECO:0000313" key="4">
    <source>
        <dbReference type="Proteomes" id="UP000184420"/>
    </source>
</evidence>
<keyword evidence="4" id="KW-1185">Reference proteome</keyword>
<reference evidence="3 4" key="1">
    <citation type="submission" date="2016-11" db="EMBL/GenBank/DDBJ databases">
        <authorList>
            <person name="Jaros S."/>
            <person name="Januszkiewicz K."/>
            <person name="Wedrychowicz H."/>
        </authorList>
    </citation>
    <scope>NUCLEOTIDE SEQUENCE [LARGE SCALE GENOMIC DNA]</scope>
    <source>
        <strain evidence="3 4">DSM 27406</strain>
    </source>
</reference>
<name>A0A1M6VFZ1_9BACT</name>
<gene>
    <name evidence="3" type="ORF">SAMN05444266_101185</name>
</gene>
<proteinExistence type="predicted"/>
<evidence type="ECO:0000313" key="3">
    <source>
        <dbReference type="EMBL" id="SHK80196.1"/>
    </source>
</evidence>
<organism evidence="3 4">
    <name type="scientific">Chitinophaga jiangningensis</name>
    <dbReference type="NCBI Taxonomy" id="1419482"/>
    <lineage>
        <taxon>Bacteria</taxon>
        <taxon>Pseudomonadati</taxon>
        <taxon>Bacteroidota</taxon>
        <taxon>Chitinophagia</taxon>
        <taxon>Chitinophagales</taxon>
        <taxon>Chitinophagaceae</taxon>
        <taxon>Chitinophaga</taxon>
    </lineage>
</organism>